<gene>
    <name evidence="2" type="ORF">SAMN04488090_2458</name>
</gene>
<reference evidence="2 3" key="1">
    <citation type="submission" date="2016-10" db="EMBL/GenBank/DDBJ databases">
        <authorList>
            <person name="de Groot N.N."/>
        </authorList>
    </citation>
    <scope>NUCLEOTIDE SEQUENCE [LARGE SCALE GENOMIC DNA]</scope>
    <source>
        <strain evidence="2 3">DSM 21668</strain>
    </source>
</reference>
<dbReference type="AlphaFoldDB" id="A0A1G9Q5I8"/>
<keyword evidence="3" id="KW-1185">Reference proteome</keyword>
<organism evidence="2 3">
    <name type="scientific">Siphonobacter aquaeclarae</name>
    <dbReference type="NCBI Taxonomy" id="563176"/>
    <lineage>
        <taxon>Bacteria</taxon>
        <taxon>Pseudomonadati</taxon>
        <taxon>Bacteroidota</taxon>
        <taxon>Cytophagia</taxon>
        <taxon>Cytophagales</taxon>
        <taxon>Cytophagaceae</taxon>
        <taxon>Siphonobacter</taxon>
    </lineage>
</organism>
<name>A0A1G9Q5I8_9BACT</name>
<evidence type="ECO:0000256" key="1">
    <source>
        <dbReference type="SAM" id="Phobius"/>
    </source>
</evidence>
<keyword evidence="1" id="KW-0472">Membrane</keyword>
<proteinExistence type="predicted"/>
<evidence type="ECO:0000313" key="2">
    <source>
        <dbReference type="EMBL" id="SDM05757.1"/>
    </source>
</evidence>
<dbReference type="RefSeq" id="WP_093202313.1">
    <property type="nucleotide sequence ID" value="NZ_FNGS01000004.1"/>
</dbReference>
<keyword evidence="1" id="KW-1133">Transmembrane helix</keyword>
<keyword evidence="1" id="KW-0812">Transmembrane</keyword>
<feature type="transmembrane region" description="Helical" evidence="1">
    <location>
        <begin position="64"/>
        <end position="83"/>
    </location>
</feature>
<dbReference type="OrthoDB" id="958272at2"/>
<evidence type="ECO:0000313" key="3">
    <source>
        <dbReference type="Proteomes" id="UP000198901"/>
    </source>
</evidence>
<feature type="transmembrane region" description="Helical" evidence="1">
    <location>
        <begin position="95"/>
        <end position="118"/>
    </location>
</feature>
<accession>A0A1G9Q5I8</accession>
<protein>
    <submittedName>
        <fullName evidence="2">Uncharacterized protein</fullName>
    </submittedName>
</protein>
<dbReference type="EMBL" id="FNGS01000004">
    <property type="protein sequence ID" value="SDM05757.1"/>
    <property type="molecule type" value="Genomic_DNA"/>
</dbReference>
<dbReference type="Proteomes" id="UP000198901">
    <property type="component" value="Unassembled WGS sequence"/>
</dbReference>
<sequence>MKKLLLIPASFKNSGIFAVLIGLAGLWMAETEGLINIYRILWPEQTLPDGSYPYPPEFWSVNSLLSYATTALIALGILLFLFTKEPDEFHYNARLEATQFAVISGLLGAVLLFGYFVLAPGYQLINTTTSILGTGVLAFGTTYVARYYYLTRRTD</sequence>
<feature type="transmembrane region" description="Helical" evidence="1">
    <location>
        <begin position="130"/>
        <end position="149"/>
    </location>
</feature>
<dbReference type="STRING" id="563176.SAMN04488090_2458"/>